<reference evidence="2 3" key="1">
    <citation type="submission" date="2016-08" db="EMBL/GenBank/DDBJ databases">
        <title>A Parts List for Fungal Cellulosomes Revealed by Comparative Genomics.</title>
        <authorList>
            <consortium name="DOE Joint Genome Institute"/>
            <person name="Haitjema C.H."/>
            <person name="Gilmore S.P."/>
            <person name="Henske J.K."/>
            <person name="Solomon K.V."/>
            <person name="De Groot R."/>
            <person name="Kuo A."/>
            <person name="Mondo S.J."/>
            <person name="Salamov A.A."/>
            <person name="Labutti K."/>
            <person name="Zhao Z."/>
            <person name="Chiniquy J."/>
            <person name="Barry K."/>
            <person name="Brewer H.M."/>
            <person name="Purvine S.O."/>
            <person name="Wright A.T."/>
            <person name="Boxma B."/>
            <person name="Van Alen T."/>
            <person name="Hackstein J.H."/>
            <person name="Baker S.E."/>
            <person name="Grigoriev I.V."/>
            <person name="O'Malley M.A."/>
        </authorList>
    </citation>
    <scope>NUCLEOTIDE SEQUENCE [LARGE SCALE GENOMIC DNA]</scope>
    <source>
        <strain evidence="2 3">S4</strain>
    </source>
</reference>
<name>A0A1Y1X530_9FUNG</name>
<evidence type="ECO:0000313" key="2">
    <source>
        <dbReference type="EMBL" id="ORX80930.1"/>
    </source>
</evidence>
<accession>A0A1Y1X530</accession>
<evidence type="ECO:0000313" key="3">
    <source>
        <dbReference type="Proteomes" id="UP000193944"/>
    </source>
</evidence>
<gene>
    <name evidence="2" type="ORF">BCR32DRAFT_293571</name>
</gene>
<sequence length="704" mass="82983">MLTINKTYMKKISPFLLCTYSLKSYNKETTIQDLLLDFVNIIYCNNYQRCNNYQKRDILLKFLYHILQKTNFILKFNFKIDKNLKFNAIPNTNCNYLFILNDNTILQFNFNFIEKLLTNEKKLSFLYYYLNLNQDIINNNFSYNNHFDFLLRNQNSYQVGANNQKIFNTSLYVHTNNMCTKTIANLSNLSNNLFKSFNTKNSNERVISIKNNRKNKEEFFMNKRKSFHSDINFSNVNIKKINSKRNRFHSNFKKLNYEISSKYHLYQKEKEQFKSIISQAYSMMDKSNDNIYLSDKDKVKKFFKGKYFKNLYQKLNLLQNNLRDYVNNENYDFKSEQGHFCEKFLGLKNIKPINCNMSQQCHLNHIDNKKNTLTTTTSLAPFNLSEKSINKDIVNINQTKFNNISNESNSTNLSVFHFSLKPYCLSPKVTSAVTITTTINIESQTNNNNNKDIKEEFNHSIQILKDSTQFQCISNNDLNHNKTLVENGIVDEVNNNNLNHSEKNSVNEIITSYNDTRDVHNNKEKSFQTSNVDVIEKSMELSSKEIFNTSFTNNSNNLLLKSDVSTNNESVKDIKSSSNVKKNRRSKHNRSSAVCLSSNDIKGILKQTKKEDINCKPIPPSKRNLNESIKYHENNNVSYSNKEYSERRKLLSRNCHHPSLNIINTSQFCYNDYYPSVRLPFNPRNPSFYQQQQQQWINRRRLNV</sequence>
<dbReference type="EMBL" id="MCFG01000131">
    <property type="protein sequence ID" value="ORX80930.1"/>
    <property type="molecule type" value="Genomic_DNA"/>
</dbReference>
<dbReference type="Proteomes" id="UP000193944">
    <property type="component" value="Unassembled WGS sequence"/>
</dbReference>
<protein>
    <submittedName>
        <fullName evidence="2">Uncharacterized protein</fullName>
    </submittedName>
</protein>
<feature type="compositionally biased region" description="Basic residues" evidence="1">
    <location>
        <begin position="581"/>
        <end position="590"/>
    </location>
</feature>
<dbReference type="AlphaFoldDB" id="A0A1Y1X530"/>
<proteinExistence type="predicted"/>
<reference evidence="2 3" key="2">
    <citation type="submission" date="2016-08" db="EMBL/GenBank/DDBJ databases">
        <title>Pervasive Adenine N6-methylation of Active Genes in Fungi.</title>
        <authorList>
            <consortium name="DOE Joint Genome Institute"/>
            <person name="Mondo S.J."/>
            <person name="Dannebaum R.O."/>
            <person name="Kuo R.C."/>
            <person name="Labutti K."/>
            <person name="Haridas S."/>
            <person name="Kuo A."/>
            <person name="Salamov A."/>
            <person name="Ahrendt S.R."/>
            <person name="Lipzen A."/>
            <person name="Sullivan W."/>
            <person name="Andreopoulos W.B."/>
            <person name="Clum A."/>
            <person name="Lindquist E."/>
            <person name="Daum C."/>
            <person name="Ramamoorthy G.K."/>
            <person name="Gryganskyi A."/>
            <person name="Culley D."/>
            <person name="Magnuson J.K."/>
            <person name="James T.Y."/>
            <person name="O'Malley M.A."/>
            <person name="Stajich J.E."/>
            <person name="Spatafora J.W."/>
            <person name="Visel A."/>
            <person name="Grigoriev I.V."/>
        </authorList>
    </citation>
    <scope>NUCLEOTIDE SEQUENCE [LARGE SCALE GENOMIC DNA]</scope>
    <source>
        <strain evidence="2 3">S4</strain>
    </source>
</reference>
<organism evidence="2 3">
    <name type="scientific">Anaeromyces robustus</name>
    <dbReference type="NCBI Taxonomy" id="1754192"/>
    <lineage>
        <taxon>Eukaryota</taxon>
        <taxon>Fungi</taxon>
        <taxon>Fungi incertae sedis</taxon>
        <taxon>Chytridiomycota</taxon>
        <taxon>Chytridiomycota incertae sedis</taxon>
        <taxon>Neocallimastigomycetes</taxon>
        <taxon>Neocallimastigales</taxon>
        <taxon>Neocallimastigaceae</taxon>
        <taxon>Anaeromyces</taxon>
    </lineage>
</organism>
<dbReference type="OrthoDB" id="2162301at2759"/>
<comment type="caution">
    <text evidence="2">The sequence shown here is derived from an EMBL/GenBank/DDBJ whole genome shotgun (WGS) entry which is preliminary data.</text>
</comment>
<feature type="region of interest" description="Disordered" evidence="1">
    <location>
        <begin position="568"/>
        <end position="592"/>
    </location>
</feature>
<evidence type="ECO:0000256" key="1">
    <source>
        <dbReference type="SAM" id="MobiDB-lite"/>
    </source>
</evidence>
<keyword evidence="3" id="KW-1185">Reference proteome</keyword>